<proteinExistence type="predicted"/>
<keyword evidence="3" id="KW-0808">Transferase</keyword>
<feature type="region of interest" description="Disordered" evidence="1">
    <location>
        <begin position="338"/>
        <end position="364"/>
    </location>
</feature>
<gene>
    <name evidence="3" type="ORF">EZ216_20800</name>
</gene>
<accession>A0A4Z0BD33</accession>
<dbReference type="AlphaFoldDB" id="A0A4Z0BD33"/>
<dbReference type="InterPro" id="IPR029044">
    <property type="entry name" value="Nucleotide-diphossugar_trans"/>
</dbReference>
<dbReference type="GO" id="GO:0016740">
    <property type="term" value="F:transferase activity"/>
    <property type="evidence" value="ECO:0007669"/>
    <property type="project" value="UniProtKB-KW"/>
</dbReference>
<feature type="domain" description="Glycosyltransferase 2-like" evidence="2">
    <location>
        <begin position="33"/>
        <end position="154"/>
    </location>
</feature>
<evidence type="ECO:0000259" key="2">
    <source>
        <dbReference type="Pfam" id="PF00535"/>
    </source>
</evidence>
<dbReference type="OrthoDB" id="9798249at2"/>
<dbReference type="Gene3D" id="3.90.550.10">
    <property type="entry name" value="Spore Coat Polysaccharide Biosynthesis Protein SpsA, Chain A"/>
    <property type="match status" value="1"/>
</dbReference>
<dbReference type="Pfam" id="PF00535">
    <property type="entry name" value="Glycos_transf_2"/>
    <property type="match status" value="1"/>
</dbReference>
<evidence type="ECO:0000256" key="1">
    <source>
        <dbReference type="SAM" id="MobiDB-lite"/>
    </source>
</evidence>
<protein>
    <submittedName>
        <fullName evidence="3">Glycosyltransferase</fullName>
    </submittedName>
</protein>
<feature type="region of interest" description="Disordered" evidence="1">
    <location>
        <begin position="1"/>
        <end position="24"/>
    </location>
</feature>
<evidence type="ECO:0000313" key="3">
    <source>
        <dbReference type="EMBL" id="TFY96299.1"/>
    </source>
</evidence>
<dbReference type="SUPFAM" id="SSF53448">
    <property type="entry name" value="Nucleotide-diphospho-sugar transferases"/>
    <property type="match status" value="1"/>
</dbReference>
<reference evidence="3 4" key="1">
    <citation type="submission" date="2019-03" db="EMBL/GenBank/DDBJ databases">
        <title>Ramlibacter sp. 18x22-1, whole genome shotgun sequence.</title>
        <authorList>
            <person name="Zhang X."/>
            <person name="Feng G."/>
            <person name="Zhu H."/>
        </authorList>
    </citation>
    <scope>NUCLEOTIDE SEQUENCE [LARGE SCALE GENOMIC DNA]</scope>
    <source>
        <strain evidence="3 4">18x22-1</strain>
    </source>
</reference>
<evidence type="ECO:0000313" key="4">
    <source>
        <dbReference type="Proteomes" id="UP000297839"/>
    </source>
</evidence>
<organism evidence="3 4">
    <name type="scientific">Ramlibacter humi</name>
    <dbReference type="NCBI Taxonomy" id="2530451"/>
    <lineage>
        <taxon>Bacteria</taxon>
        <taxon>Pseudomonadati</taxon>
        <taxon>Pseudomonadota</taxon>
        <taxon>Betaproteobacteria</taxon>
        <taxon>Burkholderiales</taxon>
        <taxon>Comamonadaceae</taxon>
        <taxon>Ramlibacter</taxon>
    </lineage>
</organism>
<dbReference type="PANTHER" id="PTHR43685">
    <property type="entry name" value="GLYCOSYLTRANSFERASE"/>
    <property type="match status" value="1"/>
</dbReference>
<dbReference type="InterPro" id="IPR001173">
    <property type="entry name" value="Glyco_trans_2-like"/>
</dbReference>
<dbReference type="CDD" id="cd00761">
    <property type="entry name" value="Glyco_tranf_GTA_type"/>
    <property type="match status" value="1"/>
</dbReference>
<comment type="caution">
    <text evidence="3">The sequence shown here is derived from an EMBL/GenBank/DDBJ whole genome shotgun (WGS) entry which is preliminary data.</text>
</comment>
<dbReference type="Proteomes" id="UP000297839">
    <property type="component" value="Unassembled WGS sequence"/>
</dbReference>
<sequence length="364" mass="40010">MRVLHRTSASGQDGTPAPTASRHTARVVSPRFTIVVPLFNKARFIRGALHSALAQTRRDLEVIVVDDGSTDEGAAIVEACTDPRVRLIRQANAGVSIARNQAIAAARGEWVVFLDADDWQHPRFLEALARVQDAHPGLDCVATRFHEFADDSGAPPAAWCVPQGEPAVELIPDLAARWMKGPTLFTGSIAIRHSLLRELQPCFRPGEHFGEDLDLWFRVSERTPIALIDVPLAGYRVGQQDSLSVVHRPRELPAWTGRLRERVNCEGFNPVRRRSALTLVAQMHVTEARVALVAGERGKAIAHWLRGAAAWTTPRWWLTAFMLAWPAEAVRAHQRPAPVAAPAPAPEPEESPASVWPPFAAAEH</sequence>
<name>A0A4Z0BD33_9BURK</name>
<dbReference type="EMBL" id="SMLK01000013">
    <property type="protein sequence ID" value="TFY96299.1"/>
    <property type="molecule type" value="Genomic_DNA"/>
</dbReference>
<dbReference type="InterPro" id="IPR050834">
    <property type="entry name" value="Glycosyltransf_2"/>
</dbReference>
<dbReference type="PANTHER" id="PTHR43685:SF2">
    <property type="entry name" value="GLYCOSYLTRANSFERASE 2-LIKE DOMAIN-CONTAINING PROTEIN"/>
    <property type="match status" value="1"/>
</dbReference>
<keyword evidence="4" id="KW-1185">Reference proteome</keyword>